<sequence length="195" mass="20975">MPQLYYVVDQAMAPGVYDDWAIVQTIIAGSNRYSYRVFDKVQYACLAWVMERFPELHNRAMAIPWARHVQDHVLYSAAGQGVSYLQPDRAVEDPAGVVEDPAALDAPVRAPMFTASASPLPATNGATVTTVEPQSPTAGGPSSPRGNSPSAIGMPSPPTSAHQPKRRPPLMIAAGQGRKVAKPRKTLRGSRCPEV</sequence>
<name>A0ACB8RNQ2_9AGAM</name>
<proteinExistence type="predicted"/>
<accession>A0ACB8RNQ2</accession>
<evidence type="ECO:0000313" key="1">
    <source>
        <dbReference type="EMBL" id="KAI0045271.1"/>
    </source>
</evidence>
<dbReference type="EMBL" id="MU275956">
    <property type="protein sequence ID" value="KAI0045271.1"/>
    <property type="molecule type" value="Genomic_DNA"/>
</dbReference>
<gene>
    <name evidence="1" type="ORF">FA95DRAFT_1607834</name>
</gene>
<evidence type="ECO:0000313" key="2">
    <source>
        <dbReference type="Proteomes" id="UP000814033"/>
    </source>
</evidence>
<reference evidence="1" key="2">
    <citation type="journal article" date="2022" name="New Phytol.">
        <title>Evolutionary transition to the ectomycorrhizal habit in the genomes of a hyperdiverse lineage of mushroom-forming fungi.</title>
        <authorList>
            <person name="Looney B."/>
            <person name="Miyauchi S."/>
            <person name="Morin E."/>
            <person name="Drula E."/>
            <person name="Courty P.E."/>
            <person name="Kohler A."/>
            <person name="Kuo A."/>
            <person name="LaButti K."/>
            <person name="Pangilinan J."/>
            <person name="Lipzen A."/>
            <person name="Riley R."/>
            <person name="Andreopoulos W."/>
            <person name="He G."/>
            <person name="Johnson J."/>
            <person name="Nolan M."/>
            <person name="Tritt A."/>
            <person name="Barry K.W."/>
            <person name="Grigoriev I.V."/>
            <person name="Nagy L.G."/>
            <person name="Hibbett D."/>
            <person name="Henrissat B."/>
            <person name="Matheny P.B."/>
            <person name="Labbe J."/>
            <person name="Martin F.M."/>
        </authorList>
    </citation>
    <scope>NUCLEOTIDE SEQUENCE</scope>
    <source>
        <strain evidence="1">FP105234-sp</strain>
    </source>
</reference>
<dbReference type="Proteomes" id="UP000814033">
    <property type="component" value="Unassembled WGS sequence"/>
</dbReference>
<organism evidence="1 2">
    <name type="scientific">Auriscalpium vulgare</name>
    <dbReference type="NCBI Taxonomy" id="40419"/>
    <lineage>
        <taxon>Eukaryota</taxon>
        <taxon>Fungi</taxon>
        <taxon>Dikarya</taxon>
        <taxon>Basidiomycota</taxon>
        <taxon>Agaricomycotina</taxon>
        <taxon>Agaricomycetes</taxon>
        <taxon>Russulales</taxon>
        <taxon>Auriscalpiaceae</taxon>
        <taxon>Auriscalpium</taxon>
    </lineage>
</organism>
<comment type="caution">
    <text evidence="1">The sequence shown here is derived from an EMBL/GenBank/DDBJ whole genome shotgun (WGS) entry which is preliminary data.</text>
</comment>
<protein>
    <submittedName>
        <fullName evidence="1">Uncharacterized protein</fullName>
    </submittedName>
</protein>
<reference evidence="1" key="1">
    <citation type="submission" date="2021-02" db="EMBL/GenBank/DDBJ databases">
        <authorList>
            <consortium name="DOE Joint Genome Institute"/>
            <person name="Ahrendt S."/>
            <person name="Looney B.P."/>
            <person name="Miyauchi S."/>
            <person name="Morin E."/>
            <person name="Drula E."/>
            <person name="Courty P.E."/>
            <person name="Chicoki N."/>
            <person name="Fauchery L."/>
            <person name="Kohler A."/>
            <person name="Kuo A."/>
            <person name="Labutti K."/>
            <person name="Pangilinan J."/>
            <person name="Lipzen A."/>
            <person name="Riley R."/>
            <person name="Andreopoulos W."/>
            <person name="He G."/>
            <person name="Johnson J."/>
            <person name="Barry K.W."/>
            <person name="Grigoriev I.V."/>
            <person name="Nagy L."/>
            <person name="Hibbett D."/>
            <person name="Henrissat B."/>
            <person name="Matheny P.B."/>
            <person name="Labbe J."/>
            <person name="Martin F."/>
        </authorList>
    </citation>
    <scope>NUCLEOTIDE SEQUENCE</scope>
    <source>
        <strain evidence="1">FP105234-sp</strain>
    </source>
</reference>
<keyword evidence="2" id="KW-1185">Reference proteome</keyword>